<accession>A0A1A6GNG5</accession>
<dbReference type="AlphaFoldDB" id="A0A1A6GNG5"/>
<name>A0A1A6GNG5_NEOLE</name>
<reference evidence="1 2" key="1">
    <citation type="submission" date="2016-06" db="EMBL/GenBank/DDBJ databases">
        <title>The Draft Genome Sequence and Annotation of the Desert Woodrat Neotoma lepida.</title>
        <authorList>
            <person name="Campbell M."/>
            <person name="Oakeson K.F."/>
            <person name="Yandell M."/>
            <person name="Halpert J.R."/>
            <person name="Dearing D."/>
        </authorList>
    </citation>
    <scope>NUCLEOTIDE SEQUENCE [LARGE SCALE GENOMIC DNA]</scope>
    <source>
        <strain evidence="1">417</strain>
        <tissue evidence="1">Liver</tissue>
    </source>
</reference>
<proteinExistence type="predicted"/>
<sequence length="100" mass="11399">MFSAWKDEMVLTLRSCLEQLREKAKLFPVAPSLALGRRRLLRLVKTRTTLCSHRISSDFGVWTAIVPLRLLDQENGQYAAMGRAPYADAQEIFVTVSMTR</sequence>
<evidence type="ECO:0000313" key="1">
    <source>
        <dbReference type="EMBL" id="OBS67255.1"/>
    </source>
</evidence>
<dbReference type="EMBL" id="LZPO01087025">
    <property type="protein sequence ID" value="OBS67255.1"/>
    <property type="molecule type" value="Genomic_DNA"/>
</dbReference>
<gene>
    <name evidence="1" type="ORF">A6R68_04212</name>
</gene>
<keyword evidence="2" id="KW-1185">Reference proteome</keyword>
<dbReference type="Proteomes" id="UP000092124">
    <property type="component" value="Unassembled WGS sequence"/>
</dbReference>
<organism evidence="1 2">
    <name type="scientific">Neotoma lepida</name>
    <name type="common">Desert woodrat</name>
    <dbReference type="NCBI Taxonomy" id="56216"/>
    <lineage>
        <taxon>Eukaryota</taxon>
        <taxon>Metazoa</taxon>
        <taxon>Chordata</taxon>
        <taxon>Craniata</taxon>
        <taxon>Vertebrata</taxon>
        <taxon>Euteleostomi</taxon>
        <taxon>Mammalia</taxon>
        <taxon>Eutheria</taxon>
        <taxon>Euarchontoglires</taxon>
        <taxon>Glires</taxon>
        <taxon>Rodentia</taxon>
        <taxon>Myomorpha</taxon>
        <taxon>Muroidea</taxon>
        <taxon>Cricetidae</taxon>
        <taxon>Neotominae</taxon>
        <taxon>Neotoma</taxon>
    </lineage>
</organism>
<comment type="caution">
    <text evidence="1">The sequence shown here is derived from an EMBL/GenBank/DDBJ whole genome shotgun (WGS) entry which is preliminary data.</text>
</comment>
<protein>
    <submittedName>
        <fullName evidence="1">Uncharacterized protein</fullName>
    </submittedName>
</protein>
<evidence type="ECO:0000313" key="2">
    <source>
        <dbReference type="Proteomes" id="UP000092124"/>
    </source>
</evidence>